<evidence type="ECO:0000256" key="1">
    <source>
        <dbReference type="SAM" id="Phobius"/>
    </source>
</evidence>
<protein>
    <recommendedName>
        <fullName evidence="4">Magnesium citrate secondary transporter</fullName>
    </recommendedName>
</protein>
<comment type="caution">
    <text evidence="2">The sequence shown here is derived from an EMBL/GenBank/DDBJ whole genome shotgun (WGS) entry which is preliminary data.</text>
</comment>
<dbReference type="Proteomes" id="UP000238642">
    <property type="component" value="Unassembled WGS sequence"/>
</dbReference>
<keyword evidence="1" id="KW-0812">Transmembrane</keyword>
<reference evidence="2 3" key="1">
    <citation type="submission" date="2018-02" db="EMBL/GenBank/DDBJ databases">
        <title>The draft genome of Sphingobacterium gobiense H7.</title>
        <authorList>
            <person name="Li L."/>
            <person name="Liu L."/>
            <person name="Zhang X."/>
            <person name="Wang T."/>
            <person name="Liang L."/>
        </authorList>
    </citation>
    <scope>NUCLEOTIDE SEQUENCE [LARGE SCALE GENOMIC DNA]</scope>
    <source>
        <strain evidence="2 3">ACCC 05757</strain>
    </source>
</reference>
<keyword evidence="1" id="KW-1133">Transmembrane helix</keyword>
<accession>A0A2S9JT41</accession>
<feature type="transmembrane region" description="Helical" evidence="1">
    <location>
        <begin position="71"/>
        <end position="90"/>
    </location>
</feature>
<evidence type="ECO:0000313" key="2">
    <source>
        <dbReference type="EMBL" id="PRD56413.1"/>
    </source>
</evidence>
<proteinExistence type="predicted"/>
<evidence type="ECO:0000313" key="3">
    <source>
        <dbReference type="Proteomes" id="UP000238642"/>
    </source>
</evidence>
<keyword evidence="1" id="KW-0472">Membrane</keyword>
<keyword evidence="3" id="KW-1185">Reference proteome</keyword>
<dbReference type="EMBL" id="PVBS01000001">
    <property type="protein sequence ID" value="PRD56413.1"/>
    <property type="molecule type" value="Genomic_DNA"/>
</dbReference>
<dbReference type="OrthoDB" id="1447802at2"/>
<name>A0A2S9JT41_9SPHI</name>
<dbReference type="AlphaFoldDB" id="A0A2S9JT41"/>
<gene>
    <name evidence="2" type="ORF">C5749_03945</name>
</gene>
<organism evidence="2 3">
    <name type="scientific">Sphingobacterium gobiense</name>
    <dbReference type="NCBI Taxonomy" id="1382456"/>
    <lineage>
        <taxon>Bacteria</taxon>
        <taxon>Pseudomonadati</taxon>
        <taxon>Bacteroidota</taxon>
        <taxon>Sphingobacteriia</taxon>
        <taxon>Sphingobacteriales</taxon>
        <taxon>Sphingobacteriaceae</taxon>
        <taxon>Sphingobacterium</taxon>
    </lineage>
</organism>
<evidence type="ECO:0008006" key="4">
    <source>
        <dbReference type="Google" id="ProtNLM"/>
    </source>
</evidence>
<sequence>MNVNRKLTLLFTVSSVLFLMHQYVQKIAKVSLPMIDSYLDPTLFMPIVLPLIGWERQLIYKNPGYTIPSSHVFGCFLLVSVLFEIVLPLWNERMTADVWDVPFYALGALIYTITANDCCRSLSTDVSSTS</sequence>